<accession>A0ABP8BGH2</accession>
<keyword evidence="3" id="KW-1185">Reference proteome</keyword>
<feature type="transmembrane region" description="Helical" evidence="1">
    <location>
        <begin position="74"/>
        <end position="96"/>
    </location>
</feature>
<protein>
    <submittedName>
        <fullName evidence="2">Uncharacterized protein</fullName>
    </submittedName>
</protein>
<keyword evidence="1" id="KW-0812">Transmembrane</keyword>
<feature type="transmembrane region" description="Helical" evidence="1">
    <location>
        <begin position="43"/>
        <end position="62"/>
    </location>
</feature>
<proteinExistence type="predicted"/>
<dbReference type="Proteomes" id="UP001501772">
    <property type="component" value="Unassembled WGS sequence"/>
</dbReference>
<comment type="caution">
    <text evidence="2">The sequence shown here is derived from an EMBL/GenBank/DDBJ whole genome shotgun (WGS) entry which is preliminary data.</text>
</comment>
<evidence type="ECO:0000313" key="3">
    <source>
        <dbReference type="Proteomes" id="UP001501772"/>
    </source>
</evidence>
<evidence type="ECO:0000313" key="2">
    <source>
        <dbReference type="EMBL" id="GAA4206052.1"/>
    </source>
</evidence>
<dbReference type="EMBL" id="BAABBY010000006">
    <property type="protein sequence ID" value="GAA4206052.1"/>
    <property type="molecule type" value="Genomic_DNA"/>
</dbReference>
<gene>
    <name evidence="2" type="ORF">GCM10022289_26470</name>
</gene>
<feature type="transmembrane region" description="Helical" evidence="1">
    <location>
        <begin position="12"/>
        <end position="37"/>
    </location>
</feature>
<keyword evidence="1" id="KW-1133">Transmembrane helix</keyword>
<sequence>MEEKYIPAGHASGPGILTTIAIGIIASVLLPLFYIILSQLIPNIWFIAICAFLLGMLLGLAIDQGIRIGKIRNLKVALAIAAGCSLLAFYIQWVFFDAVMYSRKGFTFNQSTADLKQLVLDMGFLFVHPGILFKEIVALNEVGTFRIQGSDNISGLLLWVIWAGEFLVITGGTLVVAWNGQVKIPYSELNDQWMQRRSPNLLIPFVHDKEYLLNQLRNKNFDVLKSSSEAIMEPNYAEVVVYESTGDPTKFITVLNVTAPTGRNKQAKKKIVFSHYPLPNHAAI</sequence>
<reference evidence="3" key="1">
    <citation type="journal article" date="2019" name="Int. J. Syst. Evol. Microbiol.">
        <title>The Global Catalogue of Microorganisms (GCM) 10K type strain sequencing project: providing services to taxonomists for standard genome sequencing and annotation.</title>
        <authorList>
            <consortium name="The Broad Institute Genomics Platform"/>
            <consortium name="The Broad Institute Genome Sequencing Center for Infectious Disease"/>
            <person name="Wu L."/>
            <person name="Ma J."/>
        </authorList>
    </citation>
    <scope>NUCLEOTIDE SEQUENCE [LARGE SCALE GENOMIC DNA]</scope>
    <source>
        <strain evidence="3">JCM 17626</strain>
    </source>
</reference>
<dbReference type="RefSeq" id="WP_344851941.1">
    <property type="nucleotide sequence ID" value="NZ_BAABBY010000006.1"/>
</dbReference>
<keyword evidence="1" id="KW-0472">Membrane</keyword>
<feature type="transmembrane region" description="Helical" evidence="1">
    <location>
        <begin position="156"/>
        <end position="178"/>
    </location>
</feature>
<name>A0ABP8BGH2_9SPHI</name>
<organism evidence="2 3">
    <name type="scientific">Pedobacter jeongneungensis</name>
    <dbReference type="NCBI Taxonomy" id="947309"/>
    <lineage>
        <taxon>Bacteria</taxon>
        <taxon>Pseudomonadati</taxon>
        <taxon>Bacteroidota</taxon>
        <taxon>Sphingobacteriia</taxon>
        <taxon>Sphingobacteriales</taxon>
        <taxon>Sphingobacteriaceae</taxon>
        <taxon>Pedobacter</taxon>
    </lineage>
</organism>
<evidence type="ECO:0000256" key="1">
    <source>
        <dbReference type="SAM" id="Phobius"/>
    </source>
</evidence>